<evidence type="ECO:0000313" key="3">
    <source>
        <dbReference type="EMBL" id="TNC45383.1"/>
    </source>
</evidence>
<dbReference type="InterPro" id="IPR052704">
    <property type="entry name" value="ECF_Sigma-70_Domain"/>
</dbReference>
<dbReference type="Proteomes" id="UP000305887">
    <property type="component" value="Unassembled WGS sequence"/>
</dbReference>
<dbReference type="InterPro" id="IPR013325">
    <property type="entry name" value="RNA_pol_sigma_r2"/>
</dbReference>
<dbReference type="Pfam" id="PF04542">
    <property type="entry name" value="Sigma70_r2"/>
    <property type="match status" value="1"/>
</dbReference>
<protein>
    <recommendedName>
        <fullName evidence="2">RNA polymerase sigma-70 region 2 domain-containing protein</fullName>
    </recommendedName>
</protein>
<proteinExistence type="predicted"/>
<dbReference type="GO" id="GO:0006352">
    <property type="term" value="P:DNA-templated transcription initiation"/>
    <property type="evidence" value="ECO:0007669"/>
    <property type="project" value="InterPro"/>
</dbReference>
<keyword evidence="4" id="KW-1185">Reference proteome</keyword>
<sequence length="117" mass="12581">MAARSGCCLPPCPRRDRRPAAIATDRFAADQPRLLALAVQVLGSVAEAEDVVQDAWLRETRAGPDGIQDLCGWLSTVVARAAPTDSGTAGAPPRNPSRMRPGSPWMCPIRRPAPRRK</sequence>
<name>A0A5C4MLI9_9RHOB</name>
<evidence type="ECO:0000256" key="1">
    <source>
        <dbReference type="SAM" id="MobiDB-lite"/>
    </source>
</evidence>
<dbReference type="RefSeq" id="WP_139078887.1">
    <property type="nucleotide sequence ID" value="NZ_VDFU01000046.1"/>
</dbReference>
<feature type="region of interest" description="Disordered" evidence="1">
    <location>
        <begin position="83"/>
        <end position="117"/>
    </location>
</feature>
<dbReference type="PANTHER" id="PTHR30173">
    <property type="entry name" value="SIGMA 19 FACTOR"/>
    <property type="match status" value="1"/>
</dbReference>
<dbReference type="EMBL" id="VDFU01000046">
    <property type="protein sequence ID" value="TNC45383.1"/>
    <property type="molecule type" value="Genomic_DNA"/>
</dbReference>
<evidence type="ECO:0000259" key="2">
    <source>
        <dbReference type="Pfam" id="PF04542"/>
    </source>
</evidence>
<dbReference type="GO" id="GO:0016987">
    <property type="term" value="F:sigma factor activity"/>
    <property type="evidence" value="ECO:0007669"/>
    <property type="project" value="TreeGrafter"/>
</dbReference>
<feature type="domain" description="RNA polymerase sigma-70 region 2" evidence="2">
    <location>
        <begin position="29"/>
        <end position="81"/>
    </location>
</feature>
<dbReference type="SUPFAM" id="SSF88946">
    <property type="entry name" value="Sigma2 domain of RNA polymerase sigma factors"/>
    <property type="match status" value="1"/>
</dbReference>
<accession>A0A5C4MLI9</accession>
<gene>
    <name evidence="3" type="ORF">FHG66_19960</name>
</gene>
<dbReference type="Gene3D" id="1.10.1740.10">
    <property type="match status" value="1"/>
</dbReference>
<dbReference type="AlphaFoldDB" id="A0A5C4MLI9"/>
<dbReference type="PANTHER" id="PTHR30173:SF43">
    <property type="entry name" value="ECF RNA POLYMERASE SIGMA FACTOR SIGI-RELATED"/>
    <property type="match status" value="1"/>
</dbReference>
<organism evidence="3 4">
    <name type="scientific">Rubellimicrobium rubrum</name>
    <dbReference type="NCBI Taxonomy" id="2585369"/>
    <lineage>
        <taxon>Bacteria</taxon>
        <taxon>Pseudomonadati</taxon>
        <taxon>Pseudomonadota</taxon>
        <taxon>Alphaproteobacteria</taxon>
        <taxon>Rhodobacterales</taxon>
        <taxon>Roseobacteraceae</taxon>
        <taxon>Rubellimicrobium</taxon>
    </lineage>
</organism>
<dbReference type="OrthoDB" id="9794372at2"/>
<evidence type="ECO:0000313" key="4">
    <source>
        <dbReference type="Proteomes" id="UP000305887"/>
    </source>
</evidence>
<reference evidence="3 4" key="1">
    <citation type="submission" date="2019-06" db="EMBL/GenBank/DDBJ databases">
        <title>YIM 131921 draft genome.</title>
        <authorList>
            <person name="Jiang L."/>
        </authorList>
    </citation>
    <scope>NUCLEOTIDE SEQUENCE [LARGE SCALE GENOMIC DNA]</scope>
    <source>
        <strain evidence="3 4">YIM 131921</strain>
    </source>
</reference>
<comment type="caution">
    <text evidence="3">The sequence shown here is derived from an EMBL/GenBank/DDBJ whole genome shotgun (WGS) entry which is preliminary data.</text>
</comment>
<dbReference type="InterPro" id="IPR007627">
    <property type="entry name" value="RNA_pol_sigma70_r2"/>
</dbReference>